<feature type="region of interest" description="Disordered" evidence="1">
    <location>
        <begin position="1019"/>
        <end position="1039"/>
    </location>
</feature>
<dbReference type="PANTHER" id="PTHR12482">
    <property type="entry name" value="LIPASE ROG1-RELATED-RELATED"/>
    <property type="match status" value="1"/>
</dbReference>
<organism evidence="4">
    <name type="scientific">Naegleria gruberi</name>
    <name type="common">Amoeba</name>
    <dbReference type="NCBI Taxonomy" id="5762"/>
    <lineage>
        <taxon>Eukaryota</taxon>
        <taxon>Discoba</taxon>
        <taxon>Heterolobosea</taxon>
        <taxon>Tetramitia</taxon>
        <taxon>Eutetramitia</taxon>
        <taxon>Vahlkampfiidae</taxon>
        <taxon>Naegleria</taxon>
    </lineage>
</organism>
<dbReference type="InterPro" id="IPR007751">
    <property type="entry name" value="DUF676_lipase-like"/>
</dbReference>
<sequence>MTFKGKVRLMVNMERFINSGMLHKGYYYVRVEVNPRFGKVNRRNHQQEENTLHHHSREHKYKKGSSASHNNSHSSCSNSNLHHDGSIDASLSDFHINSFILHSSKDGRSGKYDANHVNNNSASDFSVRFVDSTAIITSPPTPPNATVLSQSLMRNGIDLSMNQTVKEETTRVYNNSKLSQVFYIRYREQEVLLNEVFIFDFTADIAILLKHNLIDIDFQLFHLPKDKEEVQREEKKFEKAMHSNKYEYKIKQLDVNDFVKVADRTITIRKAMRGYNIAYPAIFENWYYSIVKSSIHCVMIDVSYGSDIPRSLEDFTFLKNQEVVASKMSCSSPVIEIEENKDPETEFDETWFSNISSYEKNLIKILNILFPSLLKRNRRWKKKEIVAYTLEITKEILNCLMGSRISLMTIGEEKKSNNIDKSASTMNVSSSTSISVSDIPELNIVSPTDSEVPPSPSKKVPLSGKRRKSYSDIHSKIQSLSSPVLPTLNLSTASGNTTTRNTQPPMPTTNSLRELASTSGLSNQYHHILERKENKEVEQFLDELSALIESVGNVELIPDLIITKFTPILESIEDLWYCQQNTIVNDPKTLVDNLEKHFIQRFEKFWNGDSDQCNQSVFGGSIINDPYPEKTCITTSIDNLIDNNLFFYPRFSKFSLISEVSEPAEPLFSVADIMGDDLEPQLIPKDEYREIEKKGLLVGEKVDAGALTKNHLIIFIPGYKSSHYDFVTFKTILGLHFPDDRHQFYIVKSLDKLHTKDTSSELHNAPIKIMAKLVTDEITQMIQENEIFFHKVSFICHSLGGIIMRSAFYYFRPSWKTVFPYLHTFVSLSVPHLGIGPIKTLINKDNESFASNNLVRAGIWFLKSFKKEKCLQELSMEDHSDVKDSKDNKTNYESHKLEQCLLFKLSMTNDLSWFKQVLLIGSEQDTYVPIESALIWSDNISFGKKSNKKKSSKDVLERMISNLQETFSYVKIIRCKCDMSNLFSKSEKKEYSSVQVFNKKHNSGDLYEDVSSIGTYSFMKPETGDDSSEDEKEEAFDGSKKKKINASIIDRMTKKMNHTAYLNHVGLINGICCAFRSYLD</sequence>
<reference evidence="3 4" key="1">
    <citation type="journal article" date="2010" name="Cell">
        <title>The genome of Naegleria gruberi illuminates early eukaryotic versatility.</title>
        <authorList>
            <person name="Fritz-Laylin L.K."/>
            <person name="Prochnik S.E."/>
            <person name="Ginger M.L."/>
            <person name="Dacks J.B."/>
            <person name="Carpenter M.L."/>
            <person name="Field M.C."/>
            <person name="Kuo A."/>
            <person name="Paredez A."/>
            <person name="Chapman J."/>
            <person name="Pham J."/>
            <person name="Shu S."/>
            <person name="Neupane R."/>
            <person name="Cipriano M."/>
            <person name="Mancuso J."/>
            <person name="Tu H."/>
            <person name="Salamov A."/>
            <person name="Lindquist E."/>
            <person name="Shapiro H."/>
            <person name="Lucas S."/>
            <person name="Grigoriev I.V."/>
            <person name="Cande W.Z."/>
            <person name="Fulton C."/>
            <person name="Rokhsar D.S."/>
            <person name="Dawson S.C."/>
        </authorList>
    </citation>
    <scope>NUCLEOTIDE SEQUENCE [LARGE SCALE GENOMIC DNA]</scope>
    <source>
        <strain evidence="3 4">NEG-M</strain>
    </source>
</reference>
<evidence type="ECO:0000313" key="3">
    <source>
        <dbReference type="EMBL" id="EFC37854.1"/>
    </source>
</evidence>
<feature type="compositionally biased region" description="Low complexity" evidence="1">
    <location>
        <begin position="65"/>
        <end position="80"/>
    </location>
</feature>
<evidence type="ECO:0000256" key="1">
    <source>
        <dbReference type="SAM" id="MobiDB-lite"/>
    </source>
</evidence>
<keyword evidence="4" id="KW-1185">Reference proteome</keyword>
<dbReference type="SUPFAM" id="SSF53474">
    <property type="entry name" value="alpha/beta-Hydrolases"/>
    <property type="match status" value="1"/>
</dbReference>
<dbReference type="KEGG" id="ngr:NAEGRDRAFT_53507"/>
<feature type="region of interest" description="Disordered" evidence="1">
    <location>
        <begin position="445"/>
        <end position="467"/>
    </location>
</feature>
<feature type="compositionally biased region" description="Acidic residues" evidence="1">
    <location>
        <begin position="1024"/>
        <end position="1036"/>
    </location>
</feature>
<dbReference type="OrthoDB" id="273452at2759"/>
<feature type="domain" description="DUF676" evidence="2">
    <location>
        <begin position="709"/>
        <end position="932"/>
    </location>
</feature>
<dbReference type="AlphaFoldDB" id="D2VZI8"/>
<dbReference type="VEuPathDB" id="AmoebaDB:NAEGRDRAFT_53507"/>
<dbReference type="RefSeq" id="XP_002670598.1">
    <property type="nucleotide sequence ID" value="XM_002670552.1"/>
</dbReference>
<feature type="compositionally biased region" description="Basic residues" evidence="1">
    <location>
        <begin position="53"/>
        <end position="63"/>
    </location>
</feature>
<dbReference type="Proteomes" id="UP000006671">
    <property type="component" value="Unassembled WGS sequence"/>
</dbReference>
<feature type="region of interest" description="Disordered" evidence="1">
    <location>
        <begin position="46"/>
        <end position="80"/>
    </location>
</feature>
<dbReference type="EMBL" id="GG738914">
    <property type="protein sequence ID" value="EFC37854.1"/>
    <property type="molecule type" value="Genomic_DNA"/>
</dbReference>
<dbReference type="PANTHER" id="PTHR12482:SF5">
    <property type="entry name" value="DUF676 DOMAIN-CONTAINING PROTEIN"/>
    <property type="match status" value="1"/>
</dbReference>
<evidence type="ECO:0000313" key="4">
    <source>
        <dbReference type="Proteomes" id="UP000006671"/>
    </source>
</evidence>
<dbReference type="InterPro" id="IPR044294">
    <property type="entry name" value="Lipase-like"/>
</dbReference>
<dbReference type="Pfam" id="PF05057">
    <property type="entry name" value="DUF676"/>
    <property type="match status" value="1"/>
</dbReference>
<gene>
    <name evidence="3" type="ORF">NAEGRDRAFT_53507</name>
</gene>
<dbReference type="OMA" id="LINGICC"/>
<accession>D2VZI8</accession>
<dbReference type="InterPro" id="IPR029058">
    <property type="entry name" value="AB_hydrolase_fold"/>
</dbReference>
<protein>
    <submittedName>
        <fullName evidence="3">Predicted protein</fullName>
    </submittedName>
</protein>
<dbReference type="eggNOG" id="KOG2205">
    <property type="taxonomic scope" value="Eukaryota"/>
</dbReference>
<evidence type="ECO:0000259" key="2">
    <source>
        <dbReference type="Pfam" id="PF05057"/>
    </source>
</evidence>
<dbReference type="Gene3D" id="3.40.50.1820">
    <property type="entry name" value="alpha/beta hydrolase"/>
    <property type="match status" value="1"/>
</dbReference>
<name>D2VZI8_NAEGR</name>
<dbReference type="GeneID" id="8853654"/>
<proteinExistence type="predicted"/>
<dbReference type="InParanoid" id="D2VZI8"/>